<dbReference type="Gene3D" id="3.40.50.10320">
    <property type="entry name" value="LmbE-like"/>
    <property type="match status" value="1"/>
</dbReference>
<dbReference type="EMBL" id="MFDT01000061">
    <property type="protein sequence ID" value="OGE64468.1"/>
    <property type="molecule type" value="Genomic_DNA"/>
</dbReference>
<dbReference type="AlphaFoldDB" id="A0A1F5MGH1"/>
<comment type="caution">
    <text evidence="1">The sequence shown here is derived from an EMBL/GenBank/DDBJ whole genome shotgun (WGS) entry which is preliminary data.</text>
</comment>
<organism evidence="1 2">
    <name type="scientific">Candidatus Daviesbacteria bacterium RIFCSPLOWO2_02_FULL_36_7</name>
    <dbReference type="NCBI Taxonomy" id="1797792"/>
    <lineage>
        <taxon>Bacteria</taxon>
        <taxon>Candidatus Daviesiibacteriota</taxon>
    </lineage>
</organism>
<reference evidence="1 2" key="1">
    <citation type="journal article" date="2016" name="Nat. Commun.">
        <title>Thousands of microbial genomes shed light on interconnected biogeochemical processes in an aquifer system.</title>
        <authorList>
            <person name="Anantharaman K."/>
            <person name="Brown C.T."/>
            <person name="Hug L.A."/>
            <person name="Sharon I."/>
            <person name="Castelle C.J."/>
            <person name="Probst A.J."/>
            <person name="Thomas B.C."/>
            <person name="Singh A."/>
            <person name="Wilkins M.J."/>
            <person name="Karaoz U."/>
            <person name="Brodie E.L."/>
            <person name="Williams K.H."/>
            <person name="Hubbard S.S."/>
            <person name="Banfield J.F."/>
        </authorList>
    </citation>
    <scope>NUCLEOTIDE SEQUENCE [LARGE SCALE GENOMIC DNA]</scope>
</reference>
<evidence type="ECO:0000313" key="1">
    <source>
        <dbReference type="EMBL" id="OGE64468.1"/>
    </source>
</evidence>
<gene>
    <name evidence="1" type="ORF">A3I48_03190</name>
</gene>
<dbReference type="InterPro" id="IPR024078">
    <property type="entry name" value="LmbE-like_dom_sf"/>
</dbReference>
<sequence>MTSLFDFDIVSSVSKKNLMKKIRSFQIYASVNNEHKTGQKWLLEKLEICARLRGKAVGTEYGEAFILNNYTPLDSHSVQLVTELLKLI</sequence>
<name>A0A1F5MGH1_9BACT</name>
<protein>
    <submittedName>
        <fullName evidence="1">Uncharacterized protein</fullName>
    </submittedName>
</protein>
<dbReference type="Proteomes" id="UP000178859">
    <property type="component" value="Unassembled WGS sequence"/>
</dbReference>
<proteinExistence type="predicted"/>
<accession>A0A1F5MGH1</accession>
<evidence type="ECO:0000313" key="2">
    <source>
        <dbReference type="Proteomes" id="UP000178859"/>
    </source>
</evidence>